<comment type="caution">
    <text evidence="1">The sequence shown here is derived from an EMBL/GenBank/DDBJ whole genome shotgun (WGS) entry which is preliminary data.</text>
</comment>
<evidence type="ECO:0000313" key="1">
    <source>
        <dbReference type="EMBL" id="KAG7142614.1"/>
    </source>
</evidence>
<gene>
    <name evidence="1" type="ORF">HYQ45_000981</name>
</gene>
<organism evidence="1 2">
    <name type="scientific">Verticillium longisporum</name>
    <name type="common">Verticillium dahliae var. longisporum</name>
    <dbReference type="NCBI Taxonomy" id="100787"/>
    <lineage>
        <taxon>Eukaryota</taxon>
        <taxon>Fungi</taxon>
        <taxon>Dikarya</taxon>
        <taxon>Ascomycota</taxon>
        <taxon>Pezizomycotina</taxon>
        <taxon>Sordariomycetes</taxon>
        <taxon>Hypocreomycetidae</taxon>
        <taxon>Glomerellales</taxon>
        <taxon>Plectosphaerellaceae</taxon>
        <taxon>Verticillium</taxon>
    </lineage>
</organism>
<dbReference type="Proteomes" id="UP000689129">
    <property type="component" value="Unassembled WGS sequence"/>
</dbReference>
<protein>
    <submittedName>
        <fullName evidence="1">Uncharacterized protein</fullName>
    </submittedName>
</protein>
<reference evidence="1" key="1">
    <citation type="journal article" date="2021" name="Mol. Plant Pathol.">
        <title>A 20-kb lineage-specific genomic region tames virulence in pathogenic amphidiploid Verticillium longisporum.</title>
        <authorList>
            <person name="Harting R."/>
            <person name="Starke J."/>
            <person name="Kusch H."/>
            <person name="Poggeler S."/>
            <person name="Maurus I."/>
            <person name="Schluter R."/>
            <person name="Landesfeind M."/>
            <person name="Bulla I."/>
            <person name="Nowrousian M."/>
            <person name="de Jonge R."/>
            <person name="Stahlhut G."/>
            <person name="Hoff K.J."/>
            <person name="Asshauer K.P."/>
            <person name="Thurmer A."/>
            <person name="Stanke M."/>
            <person name="Daniel R."/>
            <person name="Morgenstern B."/>
            <person name="Thomma B.P.H.J."/>
            <person name="Kronstad J.W."/>
            <person name="Braus-Stromeyer S.A."/>
            <person name="Braus G.H."/>
        </authorList>
    </citation>
    <scope>NUCLEOTIDE SEQUENCE</scope>
    <source>
        <strain evidence="1">Vl32</strain>
    </source>
</reference>
<dbReference type="AlphaFoldDB" id="A0A8I3A160"/>
<accession>A0A8I3A160</accession>
<name>A0A8I3A160_VERLO</name>
<dbReference type="EMBL" id="JAEMWZ010000015">
    <property type="protein sequence ID" value="KAG7142614.1"/>
    <property type="molecule type" value="Genomic_DNA"/>
</dbReference>
<evidence type="ECO:0000313" key="2">
    <source>
        <dbReference type="Proteomes" id="UP000689129"/>
    </source>
</evidence>
<dbReference type="OrthoDB" id="5352492at2759"/>
<sequence>MEVRIDKTDLWAPDLLRVRIGAANLIGRNFFSHSDPIATAMERIESVDMVQLMERVPPETPKLHDGETAAGTLTYKNKTSICNLVIWNDDSRRVTHYLAGDANSELEEAIVQWMNYNSDDNKSVMVAKMSHHGASSSNPRSSWARLKPYRVVVLAGDHKSHGHPRWKVLHDMFSWYLYNTSSVLKAKFPLYLTQYPFYLKPGAVTNKPASLDLVEDVFKAMGDNWEAMEELRVQIRSGEIGFLQIKLQHRPEPGREVKFTADDEWQAWLRRILGASAAVLKVTFASWPPNTKEFGDYEMEAAWTAGGKERKLVLKSKGAAAALGVNNPALATMLNMTRILPFAVTEPVASSWMLGEVADHIMTTGDTTRNIIWFEAGTARKTSTRLEFTVPKDRYAPFKEWLDADAKRFDVQEITVIARCDASLSYNAKKDNVGSAGALVFRIKLVLCGATFAAQVEFTSDDFRMRLQKEPQPNGGTYEALVNWAVQTLGIKGFECKSWTEAAGSFLSGIKPRSIGMTLTYKDGS</sequence>
<proteinExistence type="predicted"/>